<feature type="transmembrane region" description="Helical" evidence="2">
    <location>
        <begin position="557"/>
        <end position="574"/>
    </location>
</feature>
<evidence type="ECO:0000256" key="1">
    <source>
        <dbReference type="SAM" id="MobiDB-lite"/>
    </source>
</evidence>
<evidence type="ECO:0000313" key="3">
    <source>
        <dbReference type="EMBL" id="SPT55356.1"/>
    </source>
</evidence>
<dbReference type="AlphaFoldDB" id="A0A2X0U2G1"/>
<organism evidence="3 4">
    <name type="scientific">Schaalia odontolytica</name>
    <dbReference type="NCBI Taxonomy" id="1660"/>
    <lineage>
        <taxon>Bacteria</taxon>
        <taxon>Bacillati</taxon>
        <taxon>Actinomycetota</taxon>
        <taxon>Actinomycetes</taxon>
        <taxon>Actinomycetales</taxon>
        <taxon>Actinomycetaceae</taxon>
        <taxon>Schaalia</taxon>
    </lineage>
</organism>
<feature type="region of interest" description="Disordered" evidence="1">
    <location>
        <begin position="82"/>
        <end position="383"/>
    </location>
</feature>
<dbReference type="Proteomes" id="UP000250192">
    <property type="component" value="Unassembled WGS sequence"/>
</dbReference>
<gene>
    <name evidence="3" type="ORF">NCTC9935_00855</name>
</gene>
<proteinExistence type="predicted"/>
<keyword evidence="2" id="KW-0472">Membrane</keyword>
<feature type="compositionally biased region" description="Polar residues" evidence="1">
    <location>
        <begin position="354"/>
        <end position="371"/>
    </location>
</feature>
<feature type="compositionally biased region" description="Acidic residues" evidence="1">
    <location>
        <begin position="127"/>
        <end position="141"/>
    </location>
</feature>
<dbReference type="RefSeq" id="WP_111823384.1">
    <property type="nucleotide sequence ID" value="NZ_CBDERX010000071.1"/>
</dbReference>
<evidence type="ECO:0000313" key="4">
    <source>
        <dbReference type="Proteomes" id="UP000250192"/>
    </source>
</evidence>
<accession>A0A2X0U2G1</accession>
<feature type="compositionally biased region" description="Polar residues" evidence="1">
    <location>
        <begin position="272"/>
        <end position="287"/>
    </location>
</feature>
<keyword evidence="2" id="KW-1133">Transmembrane helix</keyword>
<feature type="compositionally biased region" description="Acidic residues" evidence="1">
    <location>
        <begin position="149"/>
        <end position="175"/>
    </location>
</feature>
<feature type="transmembrane region" description="Helical" evidence="2">
    <location>
        <begin position="477"/>
        <end position="499"/>
    </location>
</feature>
<dbReference type="EMBL" id="UAPR01000002">
    <property type="protein sequence ID" value="SPT55356.1"/>
    <property type="molecule type" value="Genomic_DNA"/>
</dbReference>
<reference evidence="3 4" key="1">
    <citation type="submission" date="2018-06" db="EMBL/GenBank/DDBJ databases">
        <authorList>
            <consortium name="Pathogen Informatics"/>
            <person name="Doyle S."/>
        </authorList>
    </citation>
    <scope>NUCLEOTIDE SEQUENCE [LARGE SCALE GENOMIC DNA]</scope>
    <source>
        <strain evidence="3 4">NCTC9935</strain>
    </source>
</reference>
<dbReference type="GeneID" id="93758320"/>
<feature type="compositionally biased region" description="Low complexity" evidence="1">
    <location>
        <begin position="176"/>
        <end position="186"/>
    </location>
</feature>
<feature type="transmembrane region" description="Helical" evidence="2">
    <location>
        <begin position="438"/>
        <end position="457"/>
    </location>
</feature>
<keyword evidence="4" id="KW-1185">Reference proteome</keyword>
<protein>
    <submittedName>
        <fullName evidence="3">Nucleic-acid-binding protein possibly involved in ribosomal biogenesis</fullName>
    </submittedName>
</protein>
<name>A0A2X0U2G1_9ACTO</name>
<feature type="compositionally biased region" description="Acidic residues" evidence="1">
    <location>
        <begin position="228"/>
        <end position="239"/>
    </location>
</feature>
<dbReference type="OrthoDB" id="3256579at2"/>
<evidence type="ECO:0000256" key="2">
    <source>
        <dbReference type="SAM" id="Phobius"/>
    </source>
</evidence>
<keyword evidence="2" id="KW-0812">Transmembrane</keyword>
<feature type="transmembrane region" description="Helical" evidence="2">
    <location>
        <begin position="511"/>
        <end position="537"/>
    </location>
</feature>
<sequence>MSENEFDAQRDRTEEDRENVVLTGEEIELPGEDSDASAIIGESSEPIHTGEIESVAIGGLTGRVPAAAPLKPTIEDKIATGELPVVTAPEGDLPVVSAADEAASDEMPEQADGAQNAAEQAPSDADVATDESADDAQDADAAEASTDAPTEEATDEAPTEEAADPQDSAAEEADAESPIADEAAAPEAEHADEESAPSHDAAPEAEHADEESAPSRDAAPEAEQSENASDETDSIDEAEPTLTPVMTPAQAAAMMGLNLEDAEEKTDEGAQADSSTANEAPTAQEAEQPTVGGAAAEHTLSSRRSMIFGDDDEATSPSIPALAPVGRDERSSSDEAGDTFAELDLPTEKATPFTEPTTQLPTQESETSYSFADQDGAEEARPRRRSLLGEGDENAEAATLAAIASTAARGDNSKSQRLDDELFSAAPQITEMPSRAGAHWISFLLFLILVPVGWYLAADAGARMTLADAAPMYTGVASILALGELLGALIVSAILFVVARRSSLGAWLMGLVTLIVGLPWVMAPGLTAASALSALTALTNTGSLGANLSHHLQASGYSGRFALLGVAILGVAYVSHSARRTGRDEEALRTSIEATNPAGAFYSKRARKKAGKDAARK</sequence>